<reference evidence="2 3" key="1">
    <citation type="submission" date="2018-08" db="EMBL/GenBank/DDBJ databases">
        <authorList>
            <person name="Laetsch R D."/>
            <person name="Stevens L."/>
            <person name="Kumar S."/>
            <person name="Blaxter L. M."/>
        </authorList>
    </citation>
    <scope>NUCLEOTIDE SEQUENCE [LARGE SCALE GENOMIC DNA]</scope>
</reference>
<feature type="transmembrane region" description="Helical" evidence="1">
    <location>
        <begin position="70"/>
        <end position="92"/>
    </location>
</feature>
<dbReference type="OMA" id="CFIPERN"/>
<dbReference type="EMBL" id="UYRX01000154">
    <property type="protein sequence ID" value="VDK75734.1"/>
    <property type="molecule type" value="Genomic_DNA"/>
</dbReference>
<keyword evidence="1" id="KW-0812">Transmembrane</keyword>
<dbReference type="AlphaFoldDB" id="A0A3P6UBU2"/>
<keyword evidence="3" id="KW-1185">Reference proteome</keyword>
<protein>
    <submittedName>
        <fullName evidence="2">Uncharacterized protein</fullName>
    </submittedName>
</protein>
<feature type="transmembrane region" description="Helical" evidence="1">
    <location>
        <begin position="7"/>
        <end position="28"/>
    </location>
</feature>
<organism evidence="2 3">
    <name type="scientific">Litomosoides sigmodontis</name>
    <name type="common">Filarial nematode worm</name>
    <dbReference type="NCBI Taxonomy" id="42156"/>
    <lineage>
        <taxon>Eukaryota</taxon>
        <taxon>Metazoa</taxon>
        <taxon>Ecdysozoa</taxon>
        <taxon>Nematoda</taxon>
        <taxon>Chromadorea</taxon>
        <taxon>Rhabditida</taxon>
        <taxon>Spirurina</taxon>
        <taxon>Spiruromorpha</taxon>
        <taxon>Filarioidea</taxon>
        <taxon>Onchocercidae</taxon>
        <taxon>Litomosoides</taxon>
    </lineage>
</organism>
<gene>
    <name evidence="2" type="ORF">NLS_LOCUS3037</name>
</gene>
<evidence type="ECO:0000313" key="3">
    <source>
        <dbReference type="Proteomes" id="UP000277928"/>
    </source>
</evidence>
<dbReference type="Proteomes" id="UP000277928">
    <property type="component" value="Unassembled WGS sequence"/>
</dbReference>
<feature type="transmembrane region" description="Helical" evidence="1">
    <location>
        <begin position="48"/>
        <end position="65"/>
    </location>
</feature>
<accession>A0A3P6UBU2</accession>
<keyword evidence="1" id="KW-1133">Transmembrane helix</keyword>
<dbReference type="OrthoDB" id="5829324at2759"/>
<feature type="transmembrane region" description="Helical" evidence="1">
    <location>
        <begin position="125"/>
        <end position="147"/>
    </location>
</feature>
<evidence type="ECO:0000256" key="1">
    <source>
        <dbReference type="SAM" id="Phobius"/>
    </source>
</evidence>
<sequence length="209" mass="23749">MGGISKLLENSIFIGYCVYRTLIAFHLVATNVKFASDNYIRGWAENHIWPEIEIALAVMAIVGLLSGRRFLFGFTVLFFVFRTTIGITATTIDLYIISSGKSISCATSEHSTSYHLSRSCKWVDAFILIQNALTLVSLILISTVLFLRLFYFTSEPHDPIDPIEQNFTARRNRSPKIPFFVGCEKRKDDANEHKYNITFNDNPYKSSVI</sequence>
<proteinExistence type="predicted"/>
<evidence type="ECO:0000313" key="2">
    <source>
        <dbReference type="EMBL" id="VDK75734.1"/>
    </source>
</evidence>
<keyword evidence="1" id="KW-0472">Membrane</keyword>
<name>A0A3P6UBU2_LITSI</name>